<evidence type="ECO:0000256" key="1">
    <source>
        <dbReference type="ARBA" id="ARBA00022980"/>
    </source>
</evidence>
<dbReference type="InterPro" id="IPR036853">
    <property type="entry name" value="Ribosomal_uL14_sf"/>
</dbReference>
<evidence type="ECO:0000256" key="2">
    <source>
        <dbReference type="ARBA" id="ARBA00023274"/>
    </source>
</evidence>
<dbReference type="CDD" id="cd00337">
    <property type="entry name" value="Ribosomal_uL14"/>
    <property type="match status" value="1"/>
</dbReference>
<keyword evidence="2" id="KW-0687">Ribonucleoprotein</keyword>
<organism evidence="3">
    <name type="scientific">mine drainage metagenome</name>
    <dbReference type="NCBI Taxonomy" id="410659"/>
    <lineage>
        <taxon>unclassified sequences</taxon>
        <taxon>metagenomes</taxon>
        <taxon>ecological metagenomes</taxon>
    </lineage>
</organism>
<dbReference type="GO" id="GO:0070180">
    <property type="term" value="F:large ribosomal subunit rRNA binding"/>
    <property type="evidence" value="ECO:0007669"/>
    <property type="project" value="TreeGrafter"/>
</dbReference>
<name>T0YRY0_9ZZZZ</name>
<dbReference type="GO" id="GO:0003735">
    <property type="term" value="F:structural constituent of ribosome"/>
    <property type="evidence" value="ECO:0007669"/>
    <property type="project" value="InterPro"/>
</dbReference>
<dbReference type="Gene3D" id="2.40.150.20">
    <property type="entry name" value="Ribosomal protein L14"/>
    <property type="match status" value="1"/>
</dbReference>
<comment type="caution">
    <text evidence="3">The sequence shown here is derived from an EMBL/GenBank/DDBJ whole genome shotgun (WGS) entry which is preliminary data.</text>
</comment>
<protein>
    <submittedName>
        <fullName evidence="3">Ribosomal protein L14b/L23e</fullName>
    </submittedName>
</protein>
<dbReference type="GO" id="GO:0022625">
    <property type="term" value="C:cytosolic large ribosomal subunit"/>
    <property type="evidence" value="ECO:0007669"/>
    <property type="project" value="TreeGrafter"/>
</dbReference>
<dbReference type="InterPro" id="IPR000218">
    <property type="entry name" value="Ribosomal_uL14"/>
</dbReference>
<dbReference type="AlphaFoldDB" id="T0YRY0"/>
<keyword evidence="1 3" id="KW-0689">Ribosomal protein</keyword>
<proteinExistence type="inferred from homology"/>
<dbReference type="HAMAP" id="MF_01367">
    <property type="entry name" value="Ribosomal_uL14"/>
    <property type="match status" value="1"/>
</dbReference>
<dbReference type="EMBL" id="AUZZ01008900">
    <property type="protein sequence ID" value="EQD35913.1"/>
    <property type="molecule type" value="Genomic_DNA"/>
</dbReference>
<dbReference type="SUPFAM" id="SSF50193">
    <property type="entry name" value="Ribosomal protein L14"/>
    <property type="match status" value="1"/>
</dbReference>
<gene>
    <name evidence="3" type="ORF">B2A_12341</name>
</gene>
<dbReference type="Pfam" id="PF00238">
    <property type="entry name" value="Ribosomal_L14"/>
    <property type="match status" value="1"/>
</dbReference>
<evidence type="ECO:0000313" key="3">
    <source>
        <dbReference type="EMBL" id="EQD35913.1"/>
    </source>
</evidence>
<sequence>MKGVASKVTKTLIPGTVIHCADNSGAYTFRMIHIIGKTGGRPGKLTAAGVGDIVSASVRKGNPTYIKKPVRVVIIRQRATIRRANGMRVKFEDNAGIMVNDENLPIGTEVKGAMAREVVERFVKIGGIASRVV</sequence>
<accession>T0YRY0</accession>
<dbReference type="SMART" id="SM01374">
    <property type="entry name" value="Ribosomal_L14"/>
    <property type="match status" value="1"/>
</dbReference>
<reference evidence="3" key="2">
    <citation type="journal article" date="2014" name="ISME J.">
        <title>Microbial stratification in low pH oxic and suboxic macroscopic growths along an acid mine drainage.</title>
        <authorList>
            <person name="Mendez-Garcia C."/>
            <person name="Mesa V."/>
            <person name="Sprenger R.R."/>
            <person name="Richter M."/>
            <person name="Diez M.S."/>
            <person name="Solano J."/>
            <person name="Bargiela R."/>
            <person name="Golyshina O.V."/>
            <person name="Manteca A."/>
            <person name="Ramos J.L."/>
            <person name="Gallego J.R."/>
            <person name="Llorente I."/>
            <person name="Martins Dos Santos V.A."/>
            <person name="Jensen O.N."/>
            <person name="Pelaez A.I."/>
            <person name="Sanchez J."/>
            <person name="Ferrer M."/>
        </authorList>
    </citation>
    <scope>NUCLEOTIDE SEQUENCE</scope>
</reference>
<reference evidence="3" key="1">
    <citation type="submission" date="2013-08" db="EMBL/GenBank/DDBJ databases">
        <authorList>
            <person name="Mendez C."/>
            <person name="Richter M."/>
            <person name="Ferrer M."/>
            <person name="Sanchez J."/>
        </authorList>
    </citation>
    <scope>NUCLEOTIDE SEQUENCE</scope>
</reference>
<dbReference type="PANTHER" id="PTHR11761:SF8">
    <property type="entry name" value="LARGE RIBOSOMAL SUBUNIT PROTEIN UL14"/>
    <property type="match status" value="1"/>
</dbReference>
<dbReference type="PANTHER" id="PTHR11761">
    <property type="entry name" value="50S/60S RIBOSOMAL PROTEIN L14/L23"/>
    <property type="match status" value="1"/>
</dbReference>
<dbReference type="GO" id="GO:0006412">
    <property type="term" value="P:translation"/>
    <property type="evidence" value="ECO:0007669"/>
    <property type="project" value="InterPro"/>
</dbReference>